<feature type="compositionally biased region" description="Basic and acidic residues" evidence="1">
    <location>
        <begin position="517"/>
        <end position="530"/>
    </location>
</feature>
<name>A0A1S7LGV1_MAGMO</name>
<feature type="compositionally biased region" description="Basic and acidic residues" evidence="1">
    <location>
        <begin position="487"/>
        <end position="501"/>
    </location>
</feature>
<dbReference type="PANTHER" id="PTHR43830:SF3">
    <property type="entry name" value="PROTEIN PSP1"/>
    <property type="match status" value="1"/>
</dbReference>
<dbReference type="AlphaFoldDB" id="A0A1S7LGV1"/>
<dbReference type="Pfam" id="PF04468">
    <property type="entry name" value="PSP1"/>
    <property type="match status" value="1"/>
</dbReference>
<sequence length="554" mass="60508">MPELDAASAQDSASSAKRSEAAESQSSPPSSPPAEVVNQRSPGSGGKASDRPKGGSSNSGRKGNRNQKGSGQRVVGFRLQASCMIYQVKSRISNLRQGDAILLENRNGEIVTGEVTHVTPWRGEESHNLFSGMVTRIVRRMTEQDRQAQDSRDMRERESYQTARELIREMSLPMKLSKVTLQGNSKALFFFTADNRVDFRELVKQLSNKLMMRVEMRQLGVRDESKLLGGVGPCGRSLCCAQHLDRFHPVSVKMAKNQELSLNPDAISGVCGRLMCCLAYEDGVYTDLRKDLPKPKSKMVLSSGEEVTIRVVHPLARTAQVQFDNNARRVIDLDEELAAERPGAAEAADAKGGEPAEQPGNREMAKPQRAARQATEGRTAQGEGGRKRNDRRPEKGEAGEGEEEGGSSGRRRRRRRRGKGDGGQQAAAGESSQQNQSKQTEGGKEAKREESKRDGAKGDEATRDGAKRDGGNEQGSRRRRRRRGRKSERPGQEGQAAHKGESSSSAEGGQSSPSQETKGRAEGAGETGDKRPRRRRRRRGKGSQSEGPKAPATQ</sequence>
<feature type="domain" description="PSP1 C-terminal" evidence="2">
    <location>
        <begin position="135"/>
        <end position="219"/>
    </location>
</feature>
<dbReference type="InterPro" id="IPR047767">
    <property type="entry name" value="PSP1-like"/>
</dbReference>
<protein>
    <recommendedName>
        <fullName evidence="2">PSP1 C-terminal domain-containing protein</fullName>
    </recommendedName>
</protein>
<evidence type="ECO:0000259" key="2">
    <source>
        <dbReference type="PROSITE" id="PS51411"/>
    </source>
</evidence>
<accession>A0A1S7LGV1</accession>
<dbReference type="NCBIfam" id="NF041131">
    <property type="entry name" value="RicT_YaaT_fam"/>
    <property type="match status" value="1"/>
</dbReference>
<dbReference type="InterPro" id="IPR007557">
    <property type="entry name" value="PSP1_C"/>
</dbReference>
<reference evidence="3" key="1">
    <citation type="submission" date="2015-04" db="EMBL/GenBank/DDBJ databases">
        <authorList>
            <person name="Syromyatnikov M.Y."/>
            <person name="Popov V.N."/>
        </authorList>
    </citation>
    <scope>NUCLEOTIDE SEQUENCE</scope>
    <source>
        <strain evidence="3">MO-1</strain>
    </source>
</reference>
<feature type="compositionally biased region" description="Low complexity" evidence="1">
    <location>
        <begin position="1"/>
        <end position="28"/>
    </location>
</feature>
<feature type="compositionally biased region" description="Polar residues" evidence="1">
    <location>
        <begin position="542"/>
        <end position="554"/>
    </location>
</feature>
<feature type="compositionally biased region" description="Low complexity" evidence="1">
    <location>
        <begin position="502"/>
        <end position="516"/>
    </location>
</feature>
<dbReference type="GO" id="GO:0005737">
    <property type="term" value="C:cytoplasm"/>
    <property type="evidence" value="ECO:0007669"/>
    <property type="project" value="TreeGrafter"/>
</dbReference>
<proteinExistence type="predicted"/>
<evidence type="ECO:0000256" key="1">
    <source>
        <dbReference type="SAM" id="MobiDB-lite"/>
    </source>
</evidence>
<feature type="region of interest" description="Disordered" evidence="1">
    <location>
        <begin position="340"/>
        <end position="554"/>
    </location>
</feature>
<feature type="compositionally biased region" description="Low complexity" evidence="1">
    <location>
        <begin position="424"/>
        <end position="434"/>
    </location>
</feature>
<organism evidence="3">
    <name type="scientific">Magnetococcus massalia (strain MO-1)</name>
    <dbReference type="NCBI Taxonomy" id="451514"/>
    <lineage>
        <taxon>Bacteria</taxon>
        <taxon>Pseudomonadati</taxon>
        <taxon>Pseudomonadota</taxon>
        <taxon>Magnetococcia</taxon>
        <taxon>Magnetococcales</taxon>
        <taxon>Magnetococcaceae</taxon>
        <taxon>Magnetococcus</taxon>
    </lineage>
</organism>
<feature type="region of interest" description="Disordered" evidence="1">
    <location>
        <begin position="1"/>
        <end position="73"/>
    </location>
</feature>
<feature type="compositionally biased region" description="Basic residues" evidence="1">
    <location>
        <begin position="409"/>
        <end position="418"/>
    </location>
</feature>
<dbReference type="PROSITE" id="PS51411">
    <property type="entry name" value="PSP1_C"/>
    <property type="match status" value="1"/>
</dbReference>
<gene>
    <name evidence="3" type="ORF">MAGMO_0805</name>
</gene>
<dbReference type="EMBL" id="LO017727">
    <property type="protein sequence ID" value="CRH05006.1"/>
    <property type="molecule type" value="Genomic_DNA"/>
</dbReference>
<evidence type="ECO:0000313" key="3">
    <source>
        <dbReference type="EMBL" id="CRH05006.1"/>
    </source>
</evidence>
<feature type="compositionally biased region" description="Basic and acidic residues" evidence="1">
    <location>
        <begin position="441"/>
        <end position="471"/>
    </location>
</feature>
<feature type="compositionally biased region" description="Basic residues" evidence="1">
    <location>
        <begin position="531"/>
        <end position="541"/>
    </location>
</feature>
<feature type="compositionally biased region" description="Basic residues" evidence="1">
    <location>
        <begin position="477"/>
        <end position="486"/>
    </location>
</feature>
<feature type="compositionally biased region" description="Basic and acidic residues" evidence="1">
    <location>
        <begin position="384"/>
        <end position="398"/>
    </location>
</feature>
<dbReference type="PANTHER" id="PTHR43830">
    <property type="entry name" value="PROTEIN PSP1"/>
    <property type="match status" value="1"/>
</dbReference>